<protein>
    <submittedName>
        <fullName evidence="1">Uncharacterized protein</fullName>
    </submittedName>
</protein>
<reference evidence="1 2" key="1">
    <citation type="journal article" date="2023" name="Life. Sci Alliance">
        <title>Evolutionary insights into 3D genome organization and epigenetic landscape of Vigna mungo.</title>
        <authorList>
            <person name="Junaid A."/>
            <person name="Singh B."/>
            <person name="Bhatia S."/>
        </authorList>
    </citation>
    <scope>NUCLEOTIDE SEQUENCE [LARGE SCALE GENOMIC DNA]</scope>
    <source>
        <strain evidence="1">Urdbean</strain>
    </source>
</reference>
<accession>A0AAQ3N084</accession>
<evidence type="ECO:0000313" key="2">
    <source>
        <dbReference type="Proteomes" id="UP001374535"/>
    </source>
</evidence>
<name>A0AAQ3N084_VIGMU</name>
<dbReference type="AlphaFoldDB" id="A0AAQ3N084"/>
<proteinExistence type="predicted"/>
<gene>
    <name evidence="1" type="ORF">V8G54_026322</name>
</gene>
<dbReference type="EMBL" id="CP144693">
    <property type="protein sequence ID" value="WVZ00253.1"/>
    <property type="molecule type" value="Genomic_DNA"/>
</dbReference>
<sequence length="170" mass="19425">MQEPFFPIRIHIAQGGEISFLLLRLDSFVIERPNFGASLRVSIKPKRVFSFTSLRRRLPSSSCSDSSCFKSCFQPILGFFVSCGQPTWTDYQWRDEDTMKARRRHDGCAIETRRRHGGDVTKTWQGRKNAVVVLVVVLLLSVLIRSEGGSFLPSLFSDFNWVVFCLIDSL</sequence>
<keyword evidence="2" id="KW-1185">Reference proteome</keyword>
<evidence type="ECO:0000313" key="1">
    <source>
        <dbReference type="EMBL" id="WVZ00253.1"/>
    </source>
</evidence>
<dbReference type="Proteomes" id="UP001374535">
    <property type="component" value="Chromosome 8"/>
</dbReference>
<organism evidence="1 2">
    <name type="scientific">Vigna mungo</name>
    <name type="common">Black gram</name>
    <name type="synonym">Phaseolus mungo</name>
    <dbReference type="NCBI Taxonomy" id="3915"/>
    <lineage>
        <taxon>Eukaryota</taxon>
        <taxon>Viridiplantae</taxon>
        <taxon>Streptophyta</taxon>
        <taxon>Embryophyta</taxon>
        <taxon>Tracheophyta</taxon>
        <taxon>Spermatophyta</taxon>
        <taxon>Magnoliopsida</taxon>
        <taxon>eudicotyledons</taxon>
        <taxon>Gunneridae</taxon>
        <taxon>Pentapetalae</taxon>
        <taxon>rosids</taxon>
        <taxon>fabids</taxon>
        <taxon>Fabales</taxon>
        <taxon>Fabaceae</taxon>
        <taxon>Papilionoideae</taxon>
        <taxon>50 kb inversion clade</taxon>
        <taxon>NPAAA clade</taxon>
        <taxon>indigoferoid/millettioid clade</taxon>
        <taxon>Phaseoleae</taxon>
        <taxon>Vigna</taxon>
    </lineage>
</organism>